<dbReference type="AlphaFoldDB" id="A0A8H3GVX1"/>
<dbReference type="EMBL" id="CAJMWX010001148">
    <property type="protein sequence ID" value="CAE6471030.1"/>
    <property type="molecule type" value="Genomic_DNA"/>
</dbReference>
<protein>
    <submittedName>
        <fullName evidence="1">Uncharacterized protein</fullName>
    </submittedName>
</protein>
<dbReference type="Proteomes" id="UP000663888">
    <property type="component" value="Unassembled WGS sequence"/>
</dbReference>
<comment type="caution">
    <text evidence="1">The sequence shown here is derived from an EMBL/GenBank/DDBJ whole genome shotgun (WGS) entry which is preliminary data.</text>
</comment>
<organism evidence="1 2">
    <name type="scientific">Rhizoctonia solani</name>
    <dbReference type="NCBI Taxonomy" id="456999"/>
    <lineage>
        <taxon>Eukaryota</taxon>
        <taxon>Fungi</taxon>
        <taxon>Dikarya</taxon>
        <taxon>Basidiomycota</taxon>
        <taxon>Agaricomycotina</taxon>
        <taxon>Agaricomycetes</taxon>
        <taxon>Cantharellales</taxon>
        <taxon>Ceratobasidiaceae</taxon>
        <taxon>Rhizoctonia</taxon>
    </lineage>
</organism>
<evidence type="ECO:0000313" key="2">
    <source>
        <dbReference type="Proteomes" id="UP000663888"/>
    </source>
</evidence>
<gene>
    <name evidence="1" type="ORF">RDB_LOCUS107361</name>
</gene>
<accession>A0A8H3GVX1</accession>
<name>A0A8H3GVX1_9AGAM</name>
<reference evidence="1" key="1">
    <citation type="submission" date="2021-01" db="EMBL/GenBank/DDBJ databases">
        <authorList>
            <person name="Kaushik A."/>
        </authorList>
    </citation>
    <scope>NUCLEOTIDE SEQUENCE</scope>
    <source>
        <strain evidence="1">AG4-R118</strain>
    </source>
</reference>
<evidence type="ECO:0000313" key="1">
    <source>
        <dbReference type="EMBL" id="CAE6471030.1"/>
    </source>
</evidence>
<sequence>MVSPTYSGHLWPDDDKAMDISKESVENDITRVTNWTGQFNNRTLKVYRDAATGTTKGSRVPNTINIRRLLGKLRDDPTFIYVSGHTDCVNGNSVYLPSDCIEGKDYSTSRVIPYAEFRDKMRLERHQAPTILVTDFCKPDNVLKLPYAYSYANGTVTCTETGYDTGSASVVIHFAAASPHQPATFFPEFGSPYNFALHTVDLSEGLSLERIVQNVQIQMDEALKNREPQQHWLYSSHKFGNEDFFLTLGFSSKRPSQMPTVVEQ</sequence>
<proteinExistence type="predicted"/>